<dbReference type="CDD" id="cd00056">
    <property type="entry name" value="ENDO3c"/>
    <property type="match status" value="1"/>
</dbReference>
<dbReference type="InterPro" id="IPR011257">
    <property type="entry name" value="DNA_glycosylase"/>
</dbReference>
<evidence type="ECO:0000313" key="12">
    <source>
        <dbReference type="Proteomes" id="UP000236248"/>
    </source>
</evidence>
<dbReference type="Pfam" id="PF00730">
    <property type="entry name" value="HhH-GPD"/>
    <property type="match status" value="1"/>
</dbReference>
<dbReference type="KEGG" id="ncv:NCAV_0552"/>
<proteinExistence type="inferred from homology"/>
<dbReference type="AlphaFoldDB" id="A0A2K5AQ44"/>
<dbReference type="GO" id="GO:0006284">
    <property type="term" value="P:base-excision repair"/>
    <property type="evidence" value="ECO:0007669"/>
    <property type="project" value="InterPro"/>
</dbReference>
<name>A0A2K5AQ44_9ARCH</name>
<dbReference type="GO" id="GO:0008534">
    <property type="term" value="F:oxidized purine nucleobase lesion DNA N-glycosylase activity"/>
    <property type="evidence" value="ECO:0007669"/>
    <property type="project" value="InterPro"/>
</dbReference>
<keyword evidence="3" id="KW-0227">DNA damage</keyword>
<sequence length="279" mass="31996">MKMDAINLKRTLESGQVFLWYERRGIYYIICSSSVVKIESCNGEFVYESRPEHVDVERLFRMDDDIHAINSSIGCKDALIADAIERFKGLRIMRQDPFQCLISFICATNTNIARVRQMLECICRRFGGKIELDGITFHTFPSVRALQDASINDLVGCGLGYRTRFIVQAVRSYAEMDVDDLVKGCYDDARDVLLSIDGVGNKVADCVMLFSLEKLEAFPIDVWIGRVIARYYRHITGIGDMVKFTPPMYRRVSSAMRGYFGMYAGYAQQYLYCYARAYM</sequence>
<comment type="catalytic activity">
    <reaction evidence="9">
        <text>2'-deoxyribonucleotide-(2'-deoxyribose 5'-phosphate)-2'-deoxyribonucleotide-DNA = a 3'-end 2'-deoxyribonucleotide-(2,3-dehydro-2,3-deoxyribose 5'-phosphate)-DNA + a 5'-end 5'-phospho-2'-deoxyribonucleoside-DNA + H(+)</text>
        <dbReference type="Rhea" id="RHEA:66592"/>
        <dbReference type="Rhea" id="RHEA-COMP:13180"/>
        <dbReference type="Rhea" id="RHEA-COMP:16897"/>
        <dbReference type="Rhea" id="RHEA-COMP:17067"/>
        <dbReference type="ChEBI" id="CHEBI:15378"/>
        <dbReference type="ChEBI" id="CHEBI:136412"/>
        <dbReference type="ChEBI" id="CHEBI:157695"/>
        <dbReference type="ChEBI" id="CHEBI:167181"/>
        <dbReference type="EC" id="4.2.99.18"/>
    </reaction>
</comment>
<keyword evidence="12" id="KW-1185">Reference proteome</keyword>
<dbReference type="InterPro" id="IPR003265">
    <property type="entry name" value="HhH-GPD_domain"/>
</dbReference>
<evidence type="ECO:0000256" key="3">
    <source>
        <dbReference type="ARBA" id="ARBA00022763"/>
    </source>
</evidence>
<dbReference type="Gene3D" id="3.30.310.260">
    <property type="match status" value="1"/>
</dbReference>
<organism evidence="11 12">
    <name type="scientific">Candidatus Nitrosocaldus cavascurensis</name>
    <dbReference type="NCBI Taxonomy" id="2058097"/>
    <lineage>
        <taxon>Archaea</taxon>
        <taxon>Nitrososphaerota</taxon>
        <taxon>Nitrososphaeria</taxon>
        <taxon>Candidatus Nitrosocaldales</taxon>
        <taxon>Candidatus Nitrosocaldaceae</taxon>
        <taxon>Candidatus Nitrosocaldus</taxon>
    </lineage>
</organism>
<dbReference type="Gene3D" id="1.10.1670.10">
    <property type="entry name" value="Helix-hairpin-Helix base-excision DNA repair enzymes (C-terminal)"/>
    <property type="match status" value="1"/>
</dbReference>
<evidence type="ECO:0000256" key="5">
    <source>
        <dbReference type="ARBA" id="ARBA00023204"/>
    </source>
</evidence>
<dbReference type="InterPro" id="IPR052054">
    <property type="entry name" value="Oxidative_DNA_repair_enzyme"/>
</dbReference>
<keyword evidence="6 11" id="KW-0456">Lyase</keyword>
<feature type="domain" description="HhH-GPD" evidence="10">
    <location>
        <begin position="106"/>
        <end position="276"/>
    </location>
</feature>
<keyword evidence="5" id="KW-0234">DNA repair</keyword>
<evidence type="ECO:0000256" key="9">
    <source>
        <dbReference type="ARBA" id="ARBA00044632"/>
    </source>
</evidence>
<dbReference type="Gene3D" id="1.10.340.30">
    <property type="entry name" value="Hypothetical protein, domain 2"/>
    <property type="match status" value="1"/>
</dbReference>
<dbReference type="EMBL" id="LT981265">
    <property type="protein sequence ID" value="SPC33745.1"/>
    <property type="molecule type" value="Genomic_DNA"/>
</dbReference>
<dbReference type="InterPro" id="IPR012904">
    <property type="entry name" value="OGG_N"/>
</dbReference>
<keyword evidence="8 11" id="KW-0326">Glycosidase</keyword>
<gene>
    <name evidence="11" type="ORF">NCAV_0552</name>
</gene>
<keyword evidence="4 11" id="KW-0378">Hydrolase</keyword>
<keyword evidence="7" id="KW-0511">Multifunctional enzyme</keyword>
<evidence type="ECO:0000256" key="1">
    <source>
        <dbReference type="ARBA" id="ARBA00010679"/>
    </source>
</evidence>
<dbReference type="EC" id="4.2.99.18" evidence="2"/>
<accession>A0A2K5AQ44</accession>
<dbReference type="Proteomes" id="UP000236248">
    <property type="component" value="Chromosome NCAV"/>
</dbReference>
<evidence type="ECO:0000259" key="10">
    <source>
        <dbReference type="SMART" id="SM00478"/>
    </source>
</evidence>
<dbReference type="SMART" id="SM00478">
    <property type="entry name" value="ENDO3c"/>
    <property type="match status" value="1"/>
</dbReference>
<dbReference type="Pfam" id="PF07934">
    <property type="entry name" value="OGG_N"/>
    <property type="match status" value="1"/>
</dbReference>
<dbReference type="InterPro" id="IPR023170">
    <property type="entry name" value="HhH_base_excis_C"/>
</dbReference>
<dbReference type="GO" id="GO:0003684">
    <property type="term" value="F:damaged DNA binding"/>
    <property type="evidence" value="ECO:0007669"/>
    <property type="project" value="InterPro"/>
</dbReference>
<dbReference type="SUPFAM" id="SSF48150">
    <property type="entry name" value="DNA-glycosylase"/>
    <property type="match status" value="1"/>
</dbReference>
<dbReference type="PANTHER" id="PTHR10242">
    <property type="entry name" value="8-OXOGUANINE DNA GLYCOSYLASE"/>
    <property type="match status" value="1"/>
</dbReference>
<dbReference type="SUPFAM" id="SSF55945">
    <property type="entry name" value="TATA-box binding protein-like"/>
    <property type="match status" value="1"/>
</dbReference>
<dbReference type="GO" id="GO:0140078">
    <property type="term" value="F:class I DNA-(apurinic or apyrimidinic site) endonuclease activity"/>
    <property type="evidence" value="ECO:0007669"/>
    <property type="project" value="UniProtKB-EC"/>
</dbReference>
<evidence type="ECO:0000256" key="2">
    <source>
        <dbReference type="ARBA" id="ARBA00012720"/>
    </source>
</evidence>
<dbReference type="GO" id="GO:0006289">
    <property type="term" value="P:nucleotide-excision repair"/>
    <property type="evidence" value="ECO:0007669"/>
    <property type="project" value="InterPro"/>
</dbReference>
<reference evidence="12" key="1">
    <citation type="submission" date="2018-01" db="EMBL/GenBank/DDBJ databases">
        <authorList>
            <person name="Kerou L M."/>
        </authorList>
    </citation>
    <scope>NUCLEOTIDE SEQUENCE [LARGE SCALE GENOMIC DNA]</scope>
    <source>
        <strain evidence="12">SCU2</strain>
    </source>
</reference>
<evidence type="ECO:0000256" key="7">
    <source>
        <dbReference type="ARBA" id="ARBA00023268"/>
    </source>
</evidence>
<comment type="similarity">
    <text evidence="1">Belongs to the type-1 OGG1 family.</text>
</comment>
<evidence type="ECO:0000256" key="6">
    <source>
        <dbReference type="ARBA" id="ARBA00023239"/>
    </source>
</evidence>
<evidence type="ECO:0000313" key="11">
    <source>
        <dbReference type="EMBL" id="SPC33745.1"/>
    </source>
</evidence>
<dbReference type="PANTHER" id="PTHR10242:SF2">
    <property type="entry name" value="N-GLYCOSYLASE_DNA LYASE"/>
    <property type="match status" value="1"/>
</dbReference>
<evidence type="ECO:0000256" key="8">
    <source>
        <dbReference type="ARBA" id="ARBA00023295"/>
    </source>
</evidence>
<evidence type="ECO:0000256" key="4">
    <source>
        <dbReference type="ARBA" id="ARBA00022801"/>
    </source>
</evidence>
<protein>
    <recommendedName>
        <fullName evidence="2">DNA-(apurinic or apyrimidinic site) lyase</fullName>
        <ecNumber evidence="2">4.2.99.18</ecNumber>
    </recommendedName>
</protein>